<dbReference type="InterPro" id="IPR012902">
    <property type="entry name" value="N_methyl_site"/>
</dbReference>
<dbReference type="Gene3D" id="3.30.700.10">
    <property type="entry name" value="Glycoprotein, Type 4 Pilin"/>
    <property type="match status" value="1"/>
</dbReference>
<dbReference type="SUPFAM" id="SSF54523">
    <property type="entry name" value="Pili subunits"/>
    <property type="match status" value="1"/>
</dbReference>
<gene>
    <name evidence="2" type="ORF">ACFSSA_06620</name>
</gene>
<evidence type="ECO:0000313" key="3">
    <source>
        <dbReference type="Proteomes" id="UP001597375"/>
    </source>
</evidence>
<dbReference type="Proteomes" id="UP001597375">
    <property type="component" value="Unassembled WGS sequence"/>
</dbReference>
<dbReference type="Pfam" id="PF07963">
    <property type="entry name" value="N_methyl"/>
    <property type="match status" value="1"/>
</dbReference>
<evidence type="ECO:0000313" key="2">
    <source>
        <dbReference type="EMBL" id="MFD2256341.1"/>
    </source>
</evidence>
<accession>A0ABW5D9Q4</accession>
<keyword evidence="3" id="KW-1185">Reference proteome</keyword>
<organism evidence="2 3">
    <name type="scientific">Luteolibacter algae</name>
    <dbReference type="NCBI Taxonomy" id="454151"/>
    <lineage>
        <taxon>Bacteria</taxon>
        <taxon>Pseudomonadati</taxon>
        <taxon>Verrucomicrobiota</taxon>
        <taxon>Verrucomicrobiia</taxon>
        <taxon>Verrucomicrobiales</taxon>
        <taxon>Verrucomicrobiaceae</taxon>
        <taxon>Luteolibacter</taxon>
    </lineage>
</organism>
<dbReference type="NCBIfam" id="TIGR02532">
    <property type="entry name" value="IV_pilin_GFxxxE"/>
    <property type="match status" value="1"/>
</dbReference>
<sequence>MKTQNKQSGFTLVELLVVIVIVATLAGLGFTAARRGLMAAKASSCVSNLRQCAAAVHMIAEEGLPNNGRTPPGYFPSYGGKILATGGWATYTIKTLIAETQGACRLDGNDYVWTTHPSETILQNPLSEHKLAGDVTNPLDIEDSDMRTGLGSFVYSNQLGEWMTPSKTIEAETKRVNMAMISSPEVMIMMGEANDDEDLGKVATANGPAKGAPHGNYKDGAHCVFIDGHVERIPNDELSDGGAWWLYYSINTDRAKAKK</sequence>
<dbReference type="PANTHER" id="PTHR30093">
    <property type="entry name" value="GENERAL SECRETION PATHWAY PROTEIN G"/>
    <property type="match status" value="1"/>
</dbReference>
<keyword evidence="1" id="KW-0812">Transmembrane</keyword>
<keyword evidence="1" id="KW-0472">Membrane</keyword>
<feature type="transmembrane region" description="Helical" evidence="1">
    <location>
        <begin position="12"/>
        <end position="33"/>
    </location>
</feature>
<name>A0ABW5D9Q4_9BACT</name>
<keyword evidence="1" id="KW-1133">Transmembrane helix</keyword>
<evidence type="ECO:0000256" key="1">
    <source>
        <dbReference type="SAM" id="Phobius"/>
    </source>
</evidence>
<proteinExistence type="predicted"/>
<dbReference type="InterPro" id="IPR045584">
    <property type="entry name" value="Pilin-like"/>
</dbReference>
<reference evidence="3" key="1">
    <citation type="journal article" date="2019" name="Int. J. Syst. Evol. Microbiol.">
        <title>The Global Catalogue of Microorganisms (GCM) 10K type strain sequencing project: providing services to taxonomists for standard genome sequencing and annotation.</title>
        <authorList>
            <consortium name="The Broad Institute Genomics Platform"/>
            <consortium name="The Broad Institute Genome Sequencing Center for Infectious Disease"/>
            <person name="Wu L."/>
            <person name="Ma J."/>
        </authorList>
    </citation>
    <scope>NUCLEOTIDE SEQUENCE [LARGE SCALE GENOMIC DNA]</scope>
    <source>
        <strain evidence="3">CGMCC 4.7106</strain>
    </source>
</reference>
<protein>
    <submittedName>
        <fullName evidence="2">Prepilin-type N-terminal cleavage/methylation domain-containing protein</fullName>
    </submittedName>
</protein>
<dbReference type="RefSeq" id="WP_386819492.1">
    <property type="nucleotide sequence ID" value="NZ_JBHUIT010000006.1"/>
</dbReference>
<dbReference type="PANTHER" id="PTHR30093:SF43">
    <property type="entry name" value="SLR2015 PROTEIN"/>
    <property type="match status" value="1"/>
</dbReference>
<dbReference type="EMBL" id="JBHUIT010000006">
    <property type="protein sequence ID" value="MFD2256341.1"/>
    <property type="molecule type" value="Genomic_DNA"/>
</dbReference>
<comment type="caution">
    <text evidence="2">The sequence shown here is derived from an EMBL/GenBank/DDBJ whole genome shotgun (WGS) entry which is preliminary data.</text>
</comment>